<dbReference type="KEGG" id="fas:105268640"/>
<dbReference type="GeneID" id="105268640"/>
<dbReference type="Proteomes" id="UP000694866">
    <property type="component" value="Unplaced"/>
</dbReference>
<feature type="compositionally biased region" description="Basic residues" evidence="1">
    <location>
        <begin position="24"/>
        <end position="33"/>
    </location>
</feature>
<dbReference type="RefSeq" id="XP_011306672.1">
    <property type="nucleotide sequence ID" value="XM_011308370.1"/>
</dbReference>
<accession>A0A9R1U4D7</accession>
<gene>
    <name evidence="3" type="primary">corto</name>
</gene>
<dbReference type="CTD" id="40616"/>
<protein>
    <submittedName>
        <fullName evidence="3">Uncharacterized protein corto</fullName>
    </submittedName>
</protein>
<feature type="region of interest" description="Disordered" evidence="1">
    <location>
        <begin position="24"/>
        <end position="60"/>
    </location>
</feature>
<keyword evidence="2" id="KW-1185">Reference proteome</keyword>
<feature type="region of interest" description="Disordered" evidence="1">
    <location>
        <begin position="123"/>
        <end position="153"/>
    </location>
</feature>
<feature type="compositionally biased region" description="Polar residues" evidence="1">
    <location>
        <begin position="34"/>
        <end position="59"/>
    </location>
</feature>
<organism evidence="2 3">
    <name type="scientific">Fopius arisanus</name>
    <dbReference type="NCBI Taxonomy" id="64838"/>
    <lineage>
        <taxon>Eukaryota</taxon>
        <taxon>Metazoa</taxon>
        <taxon>Ecdysozoa</taxon>
        <taxon>Arthropoda</taxon>
        <taxon>Hexapoda</taxon>
        <taxon>Insecta</taxon>
        <taxon>Pterygota</taxon>
        <taxon>Neoptera</taxon>
        <taxon>Endopterygota</taxon>
        <taxon>Hymenoptera</taxon>
        <taxon>Apocrita</taxon>
        <taxon>Ichneumonoidea</taxon>
        <taxon>Braconidae</taxon>
        <taxon>Opiinae</taxon>
        <taxon>Fopius</taxon>
    </lineage>
</organism>
<sequence length="389" mass="41969">MAAACYEKEISIESMSLGTNAHHFHHHHHHHQRVNGNPSTPVSTSRPGTTGQTILSPTASEIVIPTSPYKNDSFKDYAQPLHVDCSVEYELPSQAKPPPGGGEPLLMIHPCYYRRAERERRSPFVNNLPPMGTSVSSRKSRGRDSVHPARTGGDAGAVMSIATATAAVTTTSSGNIHIGDALTASSPSINTLQRRIRLDDCSQETDIMRDDKKRINQQRNPVFTSVPVANPANLTTADEKAVISGIYQHYFRAMRSHQPHIHQEEHGQVTQQHHHIYDDHVGAASPAPATFLQNFQVPAEPVSTTTRRRSHPYRRGCSGSRGNNTGGINSSGSSVYATAMNRHREASLQALRMAAAAVAAAAAAATGGNGATTGGFYEAPAYRALLPRS</sequence>
<reference evidence="3" key="1">
    <citation type="submission" date="2025-08" db="UniProtKB">
        <authorList>
            <consortium name="RefSeq"/>
        </authorList>
    </citation>
    <scope>IDENTIFICATION</scope>
    <source>
        <strain evidence="3">USDA-PBARC FA_bdor</strain>
        <tissue evidence="3">Whole organism</tissue>
    </source>
</reference>
<dbReference type="OrthoDB" id="8186948at2759"/>
<feature type="compositionally biased region" description="Low complexity" evidence="1">
    <location>
        <begin position="318"/>
        <end position="329"/>
    </location>
</feature>
<name>A0A9R1U4D7_9HYME</name>
<evidence type="ECO:0000313" key="3">
    <source>
        <dbReference type="RefSeq" id="XP_011306672.1"/>
    </source>
</evidence>
<evidence type="ECO:0000313" key="2">
    <source>
        <dbReference type="Proteomes" id="UP000694866"/>
    </source>
</evidence>
<evidence type="ECO:0000256" key="1">
    <source>
        <dbReference type="SAM" id="MobiDB-lite"/>
    </source>
</evidence>
<feature type="region of interest" description="Disordered" evidence="1">
    <location>
        <begin position="301"/>
        <end position="329"/>
    </location>
</feature>
<proteinExistence type="predicted"/>
<dbReference type="AlphaFoldDB" id="A0A9R1U4D7"/>